<evidence type="ECO:0000256" key="2">
    <source>
        <dbReference type="ARBA" id="ARBA00022448"/>
    </source>
</evidence>
<dbReference type="GO" id="GO:0015293">
    <property type="term" value="F:symporter activity"/>
    <property type="evidence" value="ECO:0007669"/>
    <property type="project" value="InterPro"/>
</dbReference>
<dbReference type="SUPFAM" id="SSF118215">
    <property type="entry name" value="Proton glutamate symport protein"/>
    <property type="match status" value="1"/>
</dbReference>
<protein>
    <recommendedName>
        <fullName evidence="8">Amino acid transporter</fullName>
    </recommendedName>
</protein>
<evidence type="ECO:0000256" key="5">
    <source>
        <dbReference type="ARBA" id="ARBA00023136"/>
    </source>
</evidence>
<sequence length="429" mass="46262">MKLHTKIIIGLILGLLVGIASVFLGINNTITNWVMPFGTIFVKMLKLVAVPLILVSLISGISNLRDTAKLSRIGGKTFSIYILTTVLAIIIALFLANIVQPGKAFPEEKTIELRKKYASEATMKINNAEKVENSSPLQMMVDVVPDNFFFAASNNKNMLQIIFFAILFGIALIMIPENKGDPVKKIFDGMNEIIIKIVEIIMEYAPIGVFALLAGLIVDLAGDDPNNIIITLKPLLIYAITVLVGLATMIFLFYPSILYFITKIGYKNFFKAIFPAQMLAFSTSSSAATLPLTMKRVKKNLNVSEEVTSFVCPLGATINMDGTSIHQAISAVFIAQAFGQDLTIADQLVIIVTATLSSIGAAAVPGAGLIMLVIVLGAVGIDPQGLALIIAIDRPLDMCRTIVNVTGDATVASIVAYTEGENVKFNEDE</sequence>
<dbReference type="Pfam" id="PF00375">
    <property type="entry name" value="SDF"/>
    <property type="match status" value="1"/>
</dbReference>
<evidence type="ECO:0008006" key="8">
    <source>
        <dbReference type="Google" id="ProtNLM"/>
    </source>
</evidence>
<keyword evidence="4 6" id="KW-1133">Transmembrane helix</keyword>
<keyword evidence="3 6" id="KW-0812">Transmembrane</keyword>
<dbReference type="InterPro" id="IPR050746">
    <property type="entry name" value="DAACS"/>
</dbReference>
<feature type="transmembrane region" description="Helical" evidence="6">
    <location>
        <begin position="33"/>
        <end position="58"/>
    </location>
</feature>
<evidence type="ECO:0000256" key="1">
    <source>
        <dbReference type="ARBA" id="ARBA00004141"/>
    </source>
</evidence>
<evidence type="ECO:0000256" key="6">
    <source>
        <dbReference type="SAM" id="Phobius"/>
    </source>
</evidence>
<dbReference type="PANTHER" id="PTHR11958">
    <property type="entry name" value="SODIUM/DICARBOXYLATE SYMPORTER-RELATED"/>
    <property type="match status" value="1"/>
</dbReference>
<feature type="transmembrane region" description="Helical" evidence="6">
    <location>
        <begin position="197"/>
        <end position="217"/>
    </location>
</feature>
<feature type="transmembrane region" description="Helical" evidence="6">
    <location>
        <begin position="237"/>
        <end position="261"/>
    </location>
</feature>
<dbReference type="InterPro" id="IPR001991">
    <property type="entry name" value="Na-dicarboxylate_symporter"/>
</dbReference>
<dbReference type="Gene3D" id="1.10.3860.10">
    <property type="entry name" value="Sodium:dicarboxylate symporter"/>
    <property type="match status" value="1"/>
</dbReference>
<name>A0A381QR20_9ZZZZ</name>
<keyword evidence="5 6" id="KW-0472">Membrane</keyword>
<evidence type="ECO:0000256" key="3">
    <source>
        <dbReference type="ARBA" id="ARBA00022692"/>
    </source>
</evidence>
<comment type="subcellular location">
    <subcellularLocation>
        <location evidence="1">Membrane</location>
        <topology evidence="1">Multi-pass membrane protein</topology>
    </subcellularLocation>
</comment>
<dbReference type="PANTHER" id="PTHR11958:SF63">
    <property type="entry name" value="AMINO ACID TRANSPORTER"/>
    <property type="match status" value="1"/>
</dbReference>
<feature type="transmembrane region" description="Helical" evidence="6">
    <location>
        <begin position="369"/>
        <end position="392"/>
    </location>
</feature>
<feature type="transmembrane region" description="Helical" evidence="6">
    <location>
        <begin position="158"/>
        <end position="176"/>
    </location>
</feature>
<proteinExistence type="predicted"/>
<organism evidence="7">
    <name type="scientific">marine metagenome</name>
    <dbReference type="NCBI Taxonomy" id="408172"/>
    <lineage>
        <taxon>unclassified sequences</taxon>
        <taxon>metagenomes</taxon>
        <taxon>ecological metagenomes</taxon>
    </lineage>
</organism>
<gene>
    <name evidence="7" type="ORF">METZ01_LOCUS34394</name>
</gene>
<dbReference type="AlphaFoldDB" id="A0A381QR20"/>
<dbReference type="EMBL" id="UINC01001471">
    <property type="protein sequence ID" value="SUZ81540.1"/>
    <property type="molecule type" value="Genomic_DNA"/>
</dbReference>
<accession>A0A381QR20</accession>
<feature type="transmembrane region" description="Helical" evidence="6">
    <location>
        <begin position="7"/>
        <end position="27"/>
    </location>
</feature>
<reference evidence="7" key="1">
    <citation type="submission" date="2018-05" db="EMBL/GenBank/DDBJ databases">
        <authorList>
            <person name="Lanie J.A."/>
            <person name="Ng W.-L."/>
            <person name="Kazmierczak K.M."/>
            <person name="Andrzejewski T.M."/>
            <person name="Davidsen T.M."/>
            <person name="Wayne K.J."/>
            <person name="Tettelin H."/>
            <person name="Glass J.I."/>
            <person name="Rusch D."/>
            <person name="Podicherti R."/>
            <person name="Tsui H.-C.T."/>
            <person name="Winkler M.E."/>
        </authorList>
    </citation>
    <scope>NUCLEOTIDE SEQUENCE</scope>
</reference>
<evidence type="ECO:0000256" key="4">
    <source>
        <dbReference type="ARBA" id="ARBA00022989"/>
    </source>
</evidence>
<dbReference type="PRINTS" id="PR00173">
    <property type="entry name" value="EDTRNSPORT"/>
</dbReference>
<dbReference type="GO" id="GO:0016020">
    <property type="term" value="C:membrane"/>
    <property type="evidence" value="ECO:0007669"/>
    <property type="project" value="UniProtKB-SubCell"/>
</dbReference>
<keyword evidence="2" id="KW-0813">Transport</keyword>
<evidence type="ECO:0000313" key="7">
    <source>
        <dbReference type="EMBL" id="SUZ81540.1"/>
    </source>
</evidence>
<feature type="transmembrane region" description="Helical" evidence="6">
    <location>
        <begin position="78"/>
        <end position="99"/>
    </location>
</feature>
<dbReference type="InterPro" id="IPR036458">
    <property type="entry name" value="Na:dicarbo_symporter_sf"/>
</dbReference>